<proteinExistence type="predicted"/>
<evidence type="ECO:0000313" key="1">
    <source>
        <dbReference type="EMBL" id="ARR74976.1"/>
    </source>
</evidence>
<gene>
    <name evidence="1" type="ORF">SAGO17_0057</name>
</gene>
<sequence length="128" mass="14912">MNPPPNIQMQSECNLDQLAELIFKHHKKDKGSIELGIDPEQVNEITNGNFEKYMYSILIELFKLGTKILYNIDNPLTLTKTQVENISEYFYAINYSIFITANQTDNEPWTLLQQNQTLTSIEVHFKKI</sequence>
<dbReference type="EMBL" id="KY565521">
    <property type="protein sequence ID" value="ARR74976.1"/>
    <property type="molecule type" value="Genomic_DNA"/>
</dbReference>
<protein>
    <submittedName>
        <fullName evidence="1">Uncharacterized protein</fullName>
    </submittedName>
</protein>
<reference evidence="1" key="1">
    <citation type="journal article" date="2017" name="ISME J.">
        <title>Genomic exploration of individual giant ocean viruses.</title>
        <authorList>
            <person name="Wilson W.H."/>
            <person name="Gilg I.C."/>
            <person name="Moniruzzaman M."/>
            <person name="Field E.K."/>
            <person name="Koren S."/>
            <person name="LeCleir G.R."/>
            <person name="Martinez Martinez J."/>
            <person name="Poulton N.J."/>
            <person name="Swan B.K."/>
            <person name="Stepanauskas R."/>
            <person name="Wilhelm S.W."/>
        </authorList>
    </citation>
    <scope>NUCLEOTIDE SEQUENCE</scope>
</reference>
<name>A0A1X9VNT7_9VIRU</name>
<accession>A0A1X9VNT7</accession>
<organism evidence="1">
    <name type="scientific">Mimivirus AB-566-O17</name>
    <dbReference type="NCBI Taxonomy" id="1988039"/>
    <lineage>
        <taxon>Viruses</taxon>
        <taxon>Varidnaviria</taxon>
        <taxon>Bamfordvirae</taxon>
        <taxon>Nucleocytoviricota</taxon>
        <taxon>Megaviricetes</taxon>
        <taxon>Imitervirales</taxon>
        <taxon>Mimiviridae</taxon>
        <taxon>Megamimivirinae</taxon>
        <taxon>Mimivirus</taxon>
    </lineage>
</organism>